<keyword evidence="1" id="KW-0472">Membrane</keyword>
<keyword evidence="1" id="KW-0812">Transmembrane</keyword>
<dbReference type="PANTHER" id="PTHR46795">
    <property type="entry name" value="ABC TRANSPORTER PERMEASE-RELATED-RELATED"/>
    <property type="match status" value="1"/>
</dbReference>
<gene>
    <name evidence="2" type="ORF">UMC4404_13771</name>
</gene>
<evidence type="ECO:0000313" key="3">
    <source>
        <dbReference type="Proteomes" id="UP000049685"/>
    </source>
</evidence>
<dbReference type="InterPro" id="IPR052536">
    <property type="entry name" value="ABC-4_Integral_Memb_Prot"/>
</dbReference>
<dbReference type="EMBL" id="CDNY01000003">
    <property type="protein sequence ID" value="CEO33397.1"/>
    <property type="molecule type" value="Genomic_DNA"/>
</dbReference>
<comment type="caution">
    <text evidence="2">The sequence shown here is derived from an EMBL/GenBank/DDBJ whole genome shotgun (WGS) entry which is preliminary data.</text>
</comment>
<evidence type="ECO:0000256" key="1">
    <source>
        <dbReference type="SAM" id="Phobius"/>
    </source>
</evidence>
<feature type="transmembrane region" description="Helical" evidence="1">
    <location>
        <begin position="103"/>
        <end position="126"/>
    </location>
</feature>
<dbReference type="Proteomes" id="UP000049685">
    <property type="component" value="Unassembled WGS sequence"/>
</dbReference>
<feature type="transmembrane region" description="Helical" evidence="1">
    <location>
        <begin position="132"/>
        <end position="154"/>
    </location>
</feature>
<dbReference type="AlphaFoldDB" id="A0A9P1KZP3"/>
<dbReference type="PANTHER" id="PTHR46795:SF2">
    <property type="entry name" value="ABC TRANSPORTER, PERMEASE PROTEIN"/>
    <property type="match status" value="1"/>
</dbReference>
<organism evidence="2 3">
    <name type="scientific">Paraclostridium sordellii</name>
    <name type="common">Clostridium sordellii</name>
    <dbReference type="NCBI Taxonomy" id="1505"/>
    <lineage>
        <taxon>Bacteria</taxon>
        <taxon>Bacillati</taxon>
        <taxon>Bacillota</taxon>
        <taxon>Clostridia</taxon>
        <taxon>Peptostreptococcales</taxon>
        <taxon>Peptostreptococcaceae</taxon>
        <taxon>Paraclostridium</taxon>
    </lineage>
</organism>
<protein>
    <submittedName>
        <fullName evidence="2">ABC transporter permease</fullName>
    </submittedName>
</protein>
<keyword evidence="1" id="KW-1133">Transmembrane helix</keyword>
<proteinExistence type="predicted"/>
<evidence type="ECO:0000313" key="2">
    <source>
        <dbReference type="EMBL" id="CEO33397.1"/>
    </source>
</evidence>
<accession>A0A9P1KZP3</accession>
<reference evidence="3" key="1">
    <citation type="submission" date="2015-01" db="EMBL/GenBank/DDBJ databases">
        <authorList>
            <person name="Aslett A.Martin."/>
            <person name="De Silva Nishadi"/>
        </authorList>
    </citation>
    <scope>NUCLEOTIDE SEQUENCE [LARGE SCALE GENOMIC DNA]</scope>
    <source>
        <strain evidence="3">UMC4404</strain>
    </source>
</reference>
<dbReference type="RefSeq" id="WP_057558567.1">
    <property type="nucleotide sequence ID" value="NZ_CDNY01000003.1"/>
</dbReference>
<name>A0A9P1KZP3_PARSO</name>
<sequence length="168" mass="19461">MFTALNNKLKVVGVSKDKIFPLGYRQNIAVVNDSLYSDLAKDSLSINTSVYGYDYKNWENSGDIISKLQEKIQKNSLNDYDKGKYYEIFNILPYMYKVEVIEIGSMFFIPYFITFLNSIFSVISISSMKGTYLGLKGIIVSFVFFVICFMYFLFLKTKYIKEKATNLN</sequence>